<dbReference type="EMBL" id="UYRV01001119">
    <property type="protein sequence ID" value="VDK46273.1"/>
    <property type="molecule type" value="Genomic_DNA"/>
</dbReference>
<dbReference type="Gene3D" id="3.30.70.270">
    <property type="match status" value="1"/>
</dbReference>
<dbReference type="SMART" id="SM00343">
    <property type="entry name" value="ZnF_C2HC"/>
    <property type="match status" value="2"/>
</dbReference>
<feature type="domain" description="CCHC-type" evidence="1">
    <location>
        <begin position="76"/>
        <end position="92"/>
    </location>
</feature>
<dbReference type="GO" id="GO:0019899">
    <property type="term" value="F:enzyme binding"/>
    <property type="evidence" value="ECO:0007669"/>
    <property type="project" value="UniProtKB-ARBA"/>
</dbReference>
<dbReference type="CDD" id="cd01647">
    <property type="entry name" value="RT_LTR"/>
    <property type="match status" value="1"/>
</dbReference>
<dbReference type="InterPro" id="IPR001878">
    <property type="entry name" value="Znf_CCHC"/>
</dbReference>
<proteinExistence type="predicted"/>
<keyword evidence="3" id="KW-1185">Reference proteome</keyword>
<dbReference type="PANTHER" id="PTHR37984:SF5">
    <property type="entry name" value="PROTEIN NYNRIN-LIKE"/>
    <property type="match status" value="1"/>
</dbReference>
<dbReference type="Gene3D" id="3.10.10.10">
    <property type="entry name" value="HIV Type 1 Reverse Transcriptase, subunit A, domain 1"/>
    <property type="match status" value="1"/>
</dbReference>
<dbReference type="Pfam" id="PF00078">
    <property type="entry name" value="RVT_1"/>
    <property type="match status" value="1"/>
</dbReference>
<dbReference type="InterPro" id="IPR036875">
    <property type="entry name" value="Znf_CCHC_sf"/>
</dbReference>
<evidence type="ECO:0000313" key="3">
    <source>
        <dbReference type="Proteomes" id="UP000271889"/>
    </source>
</evidence>
<dbReference type="GO" id="GO:0008270">
    <property type="term" value="F:zinc ion binding"/>
    <property type="evidence" value="ECO:0007669"/>
    <property type="project" value="InterPro"/>
</dbReference>
<protein>
    <recommendedName>
        <fullName evidence="1">CCHC-type domain-containing protein</fullName>
    </recommendedName>
</protein>
<dbReference type="PANTHER" id="PTHR37984">
    <property type="entry name" value="PROTEIN CBG26694"/>
    <property type="match status" value="1"/>
</dbReference>
<dbReference type="FunFam" id="3.30.70.270:FF:000003">
    <property type="entry name" value="Transposon Ty3-G Gag-Pol polyprotein"/>
    <property type="match status" value="1"/>
</dbReference>
<dbReference type="SUPFAM" id="SSF56672">
    <property type="entry name" value="DNA/RNA polymerases"/>
    <property type="match status" value="1"/>
</dbReference>
<dbReference type="GO" id="GO:0005737">
    <property type="term" value="C:cytoplasm"/>
    <property type="evidence" value="ECO:0007669"/>
    <property type="project" value="UniProtKB-ARBA"/>
</dbReference>
<dbReference type="InterPro" id="IPR043502">
    <property type="entry name" value="DNA/RNA_pol_sf"/>
</dbReference>
<reference evidence="2 3" key="1">
    <citation type="submission" date="2018-11" db="EMBL/GenBank/DDBJ databases">
        <authorList>
            <consortium name="Pathogen Informatics"/>
        </authorList>
    </citation>
    <scope>NUCLEOTIDE SEQUENCE [LARGE SCALE GENOMIC DNA]</scope>
</reference>
<dbReference type="Gene3D" id="4.10.60.10">
    <property type="entry name" value="Zinc finger, CCHC-type"/>
    <property type="match status" value="1"/>
</dbReference>
<evidence type="ECO:0000313" key="2">
    <source>
        <dbReference type="EMBL" id="VDK46273.1"/>
    </source>
</evidence>
<dbReference type="InterPro" id="IPR043128">
    <property type="entry name" value="Rev_trsase/Diguanyl_cyclase"/>
</dbReference>
<dbReference type="AlphaFoldDB" id="A0A3P6QU46"/>
<organism evidence="2 3">
    <name type="scientific">Cylicostephanus goldi</name>
    <name type="common">Nematode worm</name>
    <dbReference type="NCBI Taxonomy" id="71465"/>
    <lineage>
        <taxon>Eukaryota</taxon>
        <taxon>Metazoa</taxon>
        <taxon>Ecdysozoa</taxon>
        <taxon>Nematoda</taxon>
        <taxon>Chromadorea</taxon>
        <taxon>Rhabditida</taxon>
        <taxon>Rhabditina</taxon>
        <taxon>Rhabditomorpha</taxon>
        <taxon>Strongyloidea</taxon>
        <taxon>Strongylidae</taxon>
        <taxon>Cylicostephanus</taxon>
    </lineage>
</organism>
<accession>A0A3P6QU46</accession>
<dbReference type="InterPro" id="IPR000477">
    <property type="entry name" value="RT_dom"/>
</dbReference>
<gene>
    <name evidence="2" type="ORF">CGOC_LOCUS730</name>
</gene>
<dbReference type="OrthoDB" id="5919961at2759"/>
<dbReference type="GO" id="GO:0003676">
    <property type="term" value="F:nucleic acid binding"/>
    <property type="evidence" value="ECO:0007669"/>
    <property type="project" value="InterPro"/>
</dbReference>
<dbReference type="InterPro" id="IPR050951">
    <property type="entry name" value="Retrovirus_Pol_polyprotein"/>
</dbReference>
<feature type="domain" description="CCHC-type" evidence="1">
    <location>
        <begin position="56"/>
        <end position="72"/>
    </location>
</feature>
<dbReference type="SUPFAM" id="SSF57756">
    <property type="entry name" value="Retrovirus zinc finger-like domains"/>
    <property type="match status" value="1"/>
</dbReference>
<evidence type="ECO:0000259" key="1">
    <source>
        <dbReference type="SMART" id="SM00343"/>
    </source>
</evidence>
<dbReference type="Proteomes" id="UP000271889">
    <property type="component" value="Unassembled WGS sequence"/>
</dbReference>
<sequence>MTGEQFKCLIFVSALKDDDCIAVRTRVLKKMKIVSDTTTIDRLEDHPLIRNPKHLLCINCGARTHRTRRCDQTTHECNYCKKRGHLEKYCLRELFVDEAKDVRHVATSPPKETKACRTAYVVDGPPLFGMDWRSDRALYNMIIRCYDANTVVSMKDMLQGKFAEVFQPGLGYCTKMKASLVLKEDTNKTFRKGRSVPYAALPAVSAELERQVDIGVLSPTTHSEWAAPIVCVKKSNGKLRIYADFLTGLNDALEPHEYPSTPEDVVTKLNGGLFFTALDFSEACLQVEVDDDAKRLLVINTHKGFFHYNRLSPEVKTAPGIFKQLMDSMIADIAVIDAYIDDIVITGSSVDEHIKHLIAALRRVMDYGFRLGIEKCAFLQREIKYLGMVVVEYGRRMDTVKIRAIGKMPAPHLSQCIHFSA</sequence>
<name>A0A3P6QU46_CYLGO</name>